<proteinExistence type="predicted"/>
<reference evidence="2 3" key="1">
    <citation type="submission" date="2022-10" db="EMBL/GenBank/DDBJ databases">
        <title>Comparative genomic analysis of Cohnella hashimotonis sp. nov., isolated from the International Space Station.</title>
        <authorList>
            <person name="Simpson A."/>
            <person name="Venkateswaran K."/>
        </authorList>
    </citation>
    <scope>NUCLEOTIDE SEQUENCE [LARGE SCALE GENOMIC DNA]</scope>
    <source>
        <strain evidence="2 3">DSM 18997</strain>
    </source>
</reference>
<gene>
    <name evidence="2" type="ORF">OMP38_22735</name>
</gene>
<dbReference type="AlphaFoldDB" id="A0A9X4KK20"/>
<evidence type="ECO:0000313" key="3">
    <source>
        <dbReference type="Proteomes" id="UP001153387"/>
    </source>
</evidence>
<dbReference type="EMBL" id="JAPDHZ010000004">
    <property type="protein sequence ID" value="MDG0793346.1"/>
    <property type="molecule type" value="Genomic_DNA"/>
</dbReference>
<evidence type="ECO:0000256" key="1">
    <source>
        <dbReference type="SAM" id="SignalP"/>
    </source>
</evidence>
<feature type="signal peptide" evidence="1">
    <location>
        <begin position="1"/>
        <end position="22"/>
    </location>
</feature>
<accession>A0A9X4KK20</accession>
<comment type="caution">
    <text evidence="2">The sequence shown here is derived from an EMBL/GenBank/DDBJ whole genome shotgun (WGS) entry which is preliminary data.</text>
</comment>
<dbReference type="RefSeq" id="WP_277567144.1">
    <property type="nucleotide sequence ID" value="NZ_JAPDHZ010000004.1"/>
</dbReference>
<sequence>MKLRRLLILTVALSLVGGSAIYADTIAQKVRIVINKQELDDQGMLEDGKAYVGVRSLADLMKALVIWDDSAKKVSIVKPNVHMFLMDGSKPFGGVERGKKSFKVFSQVDNLTVSINAFKVTIADPYGDEKEIETHTSKESDFPTDKDNFWFTSGEYAYNFSSVGKYTIRFWMKAADSGAYQVVSEKTVFAK</sequence>
<keyword evidence="1" id="KW-0732">Signal</keyword>
<protein>
    <submittedName>
        <fullName evidence="2">Copper amine oxidase N-terminal domain-containing protein</fullName>
    </submittedName>
</protein>
<organism evidence="2 3">
    <name type="scientific">Cohnella ginsengisoli</name>
    <dbReference type="NCBI Taxonomy" id="425004"/>
    <lineage>
        <taxon>Bacteria</taxon>
        <taxon>Bacillati</taxon>
        <taxon>Bacillota</taxon>
        <taxon>Bacilli</taxon>
        <taxon>Bacillales</taxon>
        <taxon>Paenibacillaceae</taxon>
        <taxon>Cohnella</taxon>
    </lineage>
</organism>
<dbReference type="Proteomes" id="UP001153387">
    <property type="component" value="Unassembled WGS sequence"/>
</dbReference>
<keyword evidence="3" id="KW-1185">Reference proteome</keyword>
<name>A0A9X4KK20_9BACL</name>
<evidence type="ECO:0000313" key="2">
    <source>
        <dbReference type="EMBL" id="MDG0793346.1"/>
    </source>
</evidence>
<feature type="chain" id="PRO_5040920845" evidence="1">
    <location>
        <begin position="23"/>
        <end position="191"/>
    </location>
</feature>